<protein>
    <submittedName>
        <fullName evidence="2">Carboxypeptidase-like regulatory domain-containing protein</fullName>
    </submittedName>
</protein>
<gene>
    <name evidence="2" type="ORF">WHI96_15935</name>
</gene>
<reference evidence="2 3" key="1">
    <citation type="submission" date="2024-03" db="EMBL/GenBank/DDBJ databases">
        <title>Draft genome sequence of Pseudonocardia tropica JCM 19149.</title>
        <authorList>
            <person name="Butdee W."/>
            <person name="Duangmal K."/>
        </authorList>
    </citation>
    <scope>NUCLEOTIDE SEQUENCE [LARGE SCALE GENOMIC DNA]</scope>
    <source>
        <strain evidence="2 3">JCM 19149</strain>
    </source>
</reference>
<keyword evidence="3" id="KW-1185">Reference proteome</keyword>
<dbReference type="SUPFAM" id="SSF49464">
    <property type="entry name" value="Carboxypeptidase regulatory domain-like"/>
    <property type="match status" value="2"/>
</dbReference>
<feature type="compositionally biased region" description="Basic and acidic residues" evidence="1">
    <location>
        <begin position="267"/>
        <end position="282"/>
    </location>
</feature>
<dbReference type="Gene3D" id="2.60.40.1120">
    <property type="entry name" value="Carboxypeptidase-like, regulatory domain"/>
    <property type="match status" value="3"/>
</dbReference>
<sequence>MRNYLGGRDVTPERDGPAVVGTVRGRSGTPVPGATVTVTDLDGRQHGRAVSGGDGTYAVALTTGGTYLVVTRTDGAGPDAGLVAVVAAPARHDVTVAGGGTVRGTLTDAAGRPVGGAAVTLIDTAGEVVAHTPTDPAGRFLAETPGTGPHTLTATAPGHGPLARTVDADPAGPPVELRFPALAGIAGVARSGDGRPVPGARIVIGDSDGRTVAETTTGRDGSYELHGLPPGRHELTASGWAPVVVAVQVARGATTPVEVRFGAPDPTDDRIGDPTRTEQGRG</sequence>
<name>A0ABV1JXL8_9PSEU</name>
<accession>A0ABV1JXL8</accession>
<dbReference type="InterPro" id="IPR008969">
    <property type="entry name" value="CarboxyPept-like_regulatory"/>
</dbReference>
<dbReference type="Pfam" id="PF13620">
    <property type="entry name" value="CarboxypepD_reg"/>
    <property type="match status" value="3"/>
</dbReference>
<organism evidence="2 3">
    <name type="scientific">Pseudonocardia tropica</name>
    <dbReference type="NCBI Taxonomy" id="681289"/>
    <lineage>
        <taxon>Bacteria</taxon>
        <taxon>Bacillati</taxon>
        <taxon>Actinomycetota</taxon>
        <taxon>Actinomycetes</taxon>
        <taxon>Pseudonocardiales</taxon>
        <taxon>Pseudonocardiaceae</taxon>
        <taxon>Pseudonocardia</taxon>
    </lineage>
</organism>
<dbReference type="EMBL" id="JBEDNP010000009">
    <property type="protein sequence ID" value="MEQ3540314.1"/>
    <property type="molecule type" value="Genomic_DNA"/>
</dbReference>
<proteinExistence type="predicted"/>
<dbReference type="Proteomes" id="UP001464923">
    <property type="component" value="Unassembled WGS sequence"/>
</dbReference>
<feature type="region of interest" description="Disordered" evidence="1">
    <location>
        <begin position="258"/>
        <end position="282"/>
    </location>
</feature>
<comment type="caution">
    <text evidence="2">The sequence shown here is derived from an EMBL/GenBank/DDBJ whole genome shotgun (WGS) entry which is preliminary data.</text>
</comment>
<dbReference type="SUPFAM" id="SSF49452">
    <property type="entry name" value="Starch-binding domain-like"/>
    <property type="match status" value="1"/>
</dbReference>
<evidence type="ECO:0000256" key="1">
    <source>
        <dbReference type="SAM" id="MobiDB-lite"/>
    </source>
</evidence>
<dbReference type="InterPro" id="IPR013784">
    <property type="entry name" value="Carb-bd-like_fold"/>
</dbReference>
<dbReference type="RefSeq" id="WP_345646445.1">
    <property type="nucleotide sequence ID" value="NZ_BAABLY010000040.1"/>
</dbReference>
<evidence type="ECO:0000313" key="2">
    <source>
        <dbReference type="EMBL" id="MEQ3540314.1"/>
    </source>
</evidence>
<evidence type="ECO:0000313" key="3">
    <source>
        <dbReference type="Proteomes" id="UP001464923"/>
    </source>
</evidence>